<dbReference type="Pfam" id="PF02770">
    <property type="entry name" value="Acyl-CoA_dh_M"/>
    <property type="match status" value="1"/>
</dbReference>
<comment type="similarity">
    <text evidence="2 8">Belongs to the acyl-CoA dehydrogenase family.</text>
</comment>
<dbReference type="Proteomes" id="UP000254978">
    <property type="component" value="Unassembled WGS sequence"/>
</dbReference>
<dbReference type="InterPro" id="IPR009075">
    <property type="entry name" value="AcylCo_DH/oxidase_C"/>
</dbReference>
<accession>A0A378TKH1</accession>
<dbReference type="EMBL" id="UGQT01000001">
    <property type="protein sequence ID" value="STZ60056.1"/>
    <property type="molecule type" value="Genomic_DNA"/>
</dbReference>
<evidence type="ECO:0000256" key="5">
    <source>
        <dbReference type="ARBA" id="ARBA00022827"/>
    </source>
</evidence>
<evidence type="ECO:0000256" key="2">
    <source>
        <dbReference type="ARBA" id="ARBA00009347"/>
    </source>
</evidence>
<dbReference type="InterPro" id="IPR013786">
    <property type="entry name" value="AcylCoA_DH/ox_N"/>
</dbReference>
<dbReference type="PANTHER" id="PTHR48083">
    <property type="entry name" value="MEDIUM-CHAIN SPECIFIC ACYL-COA DEHYDROGENASE, MITOCHONDRIAL-RELATED"/>
    <property type="match status" value="1"/>
</dbReference>
<dbReference type="EC" id="1.3.8.3" evidence="12"/>
<protein>
    <submittedName>
        <fullName evidence="12">FadE1_3</fullName>
        <ecNumber evidence="12">1.3.8.3</ecNumber>
    </submittedName>
</protein>
<dbReference type="GO" id="GO:0050660">
    <property type="term" value="F:flavin adenine dinucleotide binding"/>
    <property type="evidence" value="ECO:0007669"/>
    <property type="project" value="InterPro"/>
</dbReference>
<evidence type="ECO:0000313" key="12">
    <source>
        <dbReference type="EMBL" id="STZ60056.1"/>
    </source>
</evidence>
<evidence type="ECO:0000256" key="6">
    <source>
        <dbReference type="ARBA" id="ARBA00023002"/>
    </source>
</evidence>
<comment type="cofactor">
    <cofactor evidence="1 8">
        <name>FAD</name>
        <dbReference type="ChEBI" id="CHEBI:57692"/>
    </cofactor>
</comment>
<dbReference type="SUPFAM" id="SSF56645">
    <property type="entry name" value="Acyl-CoA dehydrogenase NM domain-like"/>
    <property type="match status" value="1"/>
</dbReference>
<evidence type="ECO:0000259" key="9">
    <source>
        <dbReference type="Pfam" id="PF00441"/>
    </source>
</evidence>
<dbReference type="GO" id="GO:0033734">
    <property type="term" value="F:(R)-benzylsuccinyl-CoA dehydrogenase activity"/>
    <property type="evidence" value="ECO:0007669"/>
    <property type="project" value="UniProtKB-EC"/>
</dbReference>
<feature type="domain" description="Acyl-CoA oxidase/dehydrogenase middle" evidence="10">
    <location>
        <begin position="135"/>
        <end position="212"/>
    </location>
</feature>
<name>A0A378TKH1_9MYCO</name>
<dbReference type="Gene3D" id="2.40.110.10">
    <property type="entry name" value="Butyryl-CoA Dehydrogenase, subunit A, domain 2"/>
    <property type="match status" value="1"/>
</dbReference>
<keyword evidence="4 8" id="KW-0285">Flavoprotein</keyword>
<feature type="domain" description="Acyl-CoA dehydrogenase/oxidase C-terminal" evidence="9">
    <location>
        <begin position="248"/>
        <end position="396"/>
    </location>
</feature>
<dbReference type="FunFam" id="2.40.110.10:FF:000002">
    <property type="entry name" value="Acyl-CoA dehydrogenase fadE12"/>
    <property type="match status" value="1"/>
</dbReference>
<keyword evidence="5 8" id="KW-0274">FAD</keyword>
<dbReference type="InterPro" id="IPR006091">
    <property type="entry name" value="Acyl-CoA_Oxase/DH_mid-dom"/>
</dbReference>
<dbReference type="InterPro" id="IPR046373">
    <property type="entry name" value="Acyl-CoA_Oxase/DH_mid-dom_sf"/>
</dbReference>
<dbReference type="GO" id="GO:0033539">
    <property type="term" value="P:fatty acid beta-oxidation using acyl-CoA dehydrogenase"/>
    <property type="evidence" value="ECO:0007669"/>
    <property type="project" value="TreeGrafter"/>
</dbReference>
<evidence type="ECO:0000256" key="3">
    <source>
        <dbReference type="ARBA" id="ARBA00011738"/>
    </source>
</evidence>
<evidence type="ECO:0000256" key="8">
    <source>
        <dbReference type="RuleBase" id="RU362125"/>
    </source>
</evidence>
<dbReference type="InterPro" id="IPR050741">
    <property type="entry name" value="Acyl-CoA_dehydrogenase"/>
</dbReference>
<dbReference type="SUPFAM" id="SSF47203">
    <property type="entry name" value="Acyl-CoA dehydrogenase C-terminal domain-like"/>
    <property type="match status" value="1"/>
</dbReference>
<dbReference type="GO" id="GO:0005737">
    <property type="term" value="C:cytoplasm"/>
    <property type="evidence" value="ECO:0007669"/>
    <property type="project" value="TreeGrafter"/>
</dbReference>
<dbReference type="InterPro" id="IPR036250">
    <property type="entry name" value="AcylCo_DH-like_C"/>
</dbReference>
<comment type="catalytic activity">
    <reaction evidence="7">
        <text>a 2,3-saturated acyl-CoA + A = a 2,3-dehydroacyl-CoA + AH2</text>
        <dbReference type="Rhea" id="RHEA:48608"/>
        <dbReference type="ChEBI" id="CHEBI:13193"/>
        <dbReference type="ChEBI" id="CHEBI:17499"/>
        <dbReference type="ChEBI" id="CHEBI:60015"/>
        <dbReference type="ChEBI" id="CHEBI:65111"/>
    </reaction>
</comment>
<organism evidence="12 13">
    <name type="scientific">Mycolicibacterium tokaiense</name>
    <dbReference type="NCBI Taxonomy" id="39695"/>
    <lineage>
        <taxon>Bacteria</taxon>
        <taxon>Bacillati</taxon>
        <taxon>Actinomycetota</taxon>
        <taxon>Actinomycetes</taxon>
        <taxon>Mycobacteriales</taxon>
        <taxon>Mycobacteriaceae</taxon>
        <taxon>Mycolicibacterium</taxon>
    </lineage>
</organism>
<dbReference type="Gene3D" id="1.10.540.10">
    <property type="entry name" value="Acyl-CoA dehydrogenase/oxidase, N-terminal domain"/>
    <property type="match status" value="1"/>
</dbReference>
<dbReference type="Pfam" id="PF00441">
    <property type="entry name" value="Acyl-CoA_dh_1"/>
    <property type="match status" value="1"/>
</dbReference>
<dbReference type="Pfam" id="PF02771">
    <property type="entry name" value="Acyl-CoA_dh_N"/>
    <property type="match status" value="1"/>
</dbReference>
<dbReference type="InterPro" id="IPR037069">
    <property type="entry name" value="AcylCoA_DH/ox_N_sf"/>
</dbReference>
<dbReference type="Gene3D" id="1.20.140.10">
    <property type="entry name" value="Butyryl-CoA Dehydrogenase, subunit A, domain 3"/>
    <property type="match status" value="1"/>
</dbReference>
<evidence type="ECO:0000256" key="1">
    <source>
        <dbReference type="ARBA" id="ARBA00001974"/>
    </source>
</evidence>
<evidence type="ECO:0000259" key="10">
    <source>
        <dbReference type="Pfam" id="PF02770"/>
    </source>
</evidence>
<comment type="subunit">
    <text evidence="3">Homodimer.</text>
</comment>
<dbReference type="GO" id="GO:0003995">
    <property type="term" value="F:acyl-CoA dehydrogenase activity"/>
    <property type="evidence" value="ECO:0007669"/>
    <property type="project" value="TreeGrafter"/>
</dbReference>
<sequence>MTTMWDFETDPEYQAKLDWVDEFMSAEVEPLDLAALDPSDKLNPEVMAVLRPLQQRVKDQGLWAAHLTPELGGQGYGQVKLALLNEILGRSRWAPSVFGCQAPDSGNAEILALFGTEEQKQRYLQPLLDGEISSCYSMTEPQGGSDPGLFVTRAERDGDSWLINGEKWFSSNARHASFFIVMAVTDAGARTRDKMSLFIVPAETPGVEIIRNVGVGGESSEHGSHAYIRYHDVRVPLDHVLGGEGQAFAIAQTRLGGGRIHHAMRTIALARKAFDMMCERAVSRQTRQGPLGDFQMTQEKIADSWIQIEQFRLLVLRTAWLIDKHHDYSLVRRDIAAVKVAMPQVLHDVVQRAMQLHGALGVSSEMPFVKMMVAAQSLGIADGPTEVHKLTLARRTLKEYTPVDTLFPSAHLPTRRESAQAHLATLLEREAAEL</sequence>
<feature type="domain" description="Acyl-CoA dehydrogenase/oxidase N-terminal" evidence="11">
    <location>
        <begin position="11"/>
        <end position="131"/>
    </location>
</feature>
<proteinExistence type="inferred from homology"/>
<evidence type="ECO:0000256" key="4">
    <source>
        <dbReference type="ARBA" id="ARBA00022630"/>
    </source>
</evidence>
<keyword evidence="13" id="KW-1185">Reference proteome</keyword>
<evidence type="ECO:0000259" key="11">
    <source>
        <dbReference type="Pfam" id="PF02771"/>
    </source>
</evidence>
<dbReference type="InterPro" id="IPR009100">
    <property type="entry name" value="AcylCoA_DH/oxidase_NM_dom_sf"/>
</dbReference>
<reference evidence="12 13" key="1">
    <citation type="submission" date="2018-06" db="EMBL/GenBank/DDBJ databases">
        <authorList>
            <consortium name="Pathogen Informatics"/>
            <person name="Doyle S."/>
        </authorList>
    </citation>
    <scope>NUCLEOTIDE SEQUENCE [LARGE SCALE GENOMIC DNA]</scope>
    <source>
        <strain evidence="12 13">NCTC10821</strain>
    </source>
</reference>
<gene>
    <name evidence="12" type="primary">fadE1_3</name>
    <name evidence="12" type="ORF">NCTC10821_03594</name>
</gene>
<keyword evidence="6 8" id="KW-0560">Oxidoreductase</keyword>
<evidence type="ECO:0000313" key="13">
    <source>
        <dbReference type="Proteomes" id="UP000254978"/>
    </source>
</evidence>
<dbReference type="PANTHER" id="PTHR48083:SF13">
    <property type="entry name" value="ACYL-COA DEHYDROGENASE FAMILY MEMBER 11"/>
    <property type="match status" value="1"/>
</dbReference>
<evidence type="ECO:0000256" key="7">
    <source>
        <dbReference type="ARBA" id="ARBA00052546"/>
    </source>
</evidence>
<dbReference type="AlphaFoldDB" id="A0A378TKH1"/>